<feature type="region of interest" description="Disordered" evidence="2">
    <location>
        <begin position="139"/>
        <end position="226"/>
    </location>
</feature>
<evidence type="ECO:0000313" key="5">
    <source>
        <dbReference type="Proteomes" id="UP000011087"/>
    </source>
</evidence>
<dbReference type="PaxDb" id="55529-EKX39129"/>
<dbReference type="KEGG" id="gtt:GUITHDRAFT_143736"/>
<evidence type="ECO:0000256" key="1">
    <source>
        <dbReference type="SAM" id="Coils"/>
    </source>
</evidence>
<feature type="compositionally biased region" description="Basic and acidic residues" evidence="2">
    <location>
        <begin position="154"/>
        <end position="191"/>
    </location>
</feature>
<feature type="coiled-coil region" evidence="1">
    <location>
        <begin position="249"/>
        <end position="283"/>
    </location>
</feature>
<protein>
    <submittedName>
        <fullName evidence="3 4">Uncharacterized protein</fullName>
    </submittedName>
</protein>
<organism evidence="3">
    <name type="scientific">Guillardia theta (strain CCMP2712)</name>
    <name type="common">Cryptophyte</name>
    <dbReference type="NCBI Taxonomy" id="905079"/>
    <lineage>
        <taxon>Eukaryota</taxon>
        <taxon>Cryptophyceae</taxon>
        <taxon>Pyrenomonadales</taxon>
        <taxon>Geminigeraceae</taxon>
        <taxon>Guillardia</taxon>
    </lineage>
</organism>
<dbReference type="GeneID" id="17295869"/>
<dbReference type="AlphaFoldDB" id="L1ITA5"/>
<dbReference type="Proteomes" id="UP000011087">
    <property type="component" value="Unassembled WGS sequence"/>
</dbReference>
<dbReference type="RefSeq" id="XP_005826109.1">
    <property type="nucleotide sequence ID" value="XM_005826052.1"/>
</dbReference>
<feature type="region of interest" description="Disordered" evidence="2">
    <location>
        <begin position="1"/>
        <end position="29"/>
    </location>
</feature>
<evidence type="ECO:0000256" key="2">
    <source>
        <dbReference type="SAM" id="MobiDB-lite"/>
    </source>
</evidence>
<dbReference type="EMBL" id="JH993042">
    <property type="protein sequence ID" value="EKX39129.1"/>
    <property type="molecule type" value="Genomic_DNA"/>
</dbReference>
<dbReference type="HOGENOM" id="CLU_793322_0_0_1"/>
<reference evidence="4" key="3">
    <citation type="submission" date="2016-03" db="UniProtKB">
        <authorList>
            <consortium name="EnsemblProtists"/>
        </authorList>
    </citation>
    <scope>IDENTIFICATION</scope>
</reference>
<evidence type="ECO:0000313" key="3">
    <source>
        <dbReference type="EMBL" id="EKX39129.1"/>
    </source>
</evidence>
<feature type="compositionally biased region" description="Polar residues" evidence="2">
    <location>
        <begin position="139"/>
        <end position="149"/>
    </location>
</feature>
<name>L1ITA5_GUITC</name>
<evidence type="ECO:0000313" key="4">
    <source>
        <dbReference type="EnsemblProtists" id="EKX39129"/>
    </source>
</evidence>
<proteinExistence type="predicted"/>
<keyword evidence="5" id="KW-1185">Reference proteome</keyword>
<gene>
    <name evidence="3" type="ORF">GUITHDRAFT_143736</name>
</gene>
<keyword evidence="1" id="KW-0175">Coiled coil</keyword>
<reference evidence="3 5" key="1">
    <citation type="journal article" date="2012" name="Nature">
        <title>Algal genomes reveal evolutionary mosaicism and the fate of nucleomorphs.</title>
        <authorList>
            <consortium name="DOE Joint Genome Institute"/>
            <person name="Curtis B.A."/>
            <person name="Tanifuji G."/>
            <person name="Burki F."/>
            <person name="Gruber A."/>
            <person name="Irimia M."/>
            <person name="Maruyama S."/>
            <person name="Arias M.C."/>
            <person name="Ball S.G."/>
            <person name="Gile G.H."/>
            <person name="Hirakawa Y."/>
            <person name="Hopkins J.F."/>
            <person name="Kuo A."/>
            <person name="Rensing S.A."/>
            <person name="Schmutz J."/>
            <person name="Symeonidi A."/>
            <person name="Elias M."/>
            <person name="Eveleigh R.J."/>
            <person name="Herman E.K."/>
            <person name="Klute M.J."/>
            <person name="Nakayama T."/>
            <person name="Obornik M."/>
            <person name="Reyes-Prieto A."/>
            <person name="Armbrust E.V."/>
            <person name="Aves S.J."/>
            <person name="Beiko R.G."/>
            <person name="Coutinho P."/>
            <person name="Dacks J.B."/>
            <person name="Durnford D.G."/>
            <person name="Fast N.M."/>
            <person name="Green B.R."/>
            <person name="Grisdale C.J."/>
            <person name="Hempel F."/>
            <person name="Henrissat B."/>
            <person name="Hoppner M.P."/>
            <person name="Ishida K."/>
            <person name="Kim E."/>
            <person name="Koreny L."/>
            <person name="Kroth P.G."/>
            <person name="Liu Y."/>
            <person name="Malik S.B."/>
            <person name="Maier U.G."/>
            <person name="McRose D."/>
            <person name="Mock T."/>
            <person name="Neilson J.A."/>
            <person name="Onodera N.T."/>
            <person name="Poole A.M."/>
            <person name="Pritham E.J."/>
            <person name="Richards T.A."/>
            <person name="Rocap G."/>
            <person name="Roy S.W."/>
            <person name="Sarai C."/>
            <person name="Schaack S."/>
            <person name="Shirato S."/>
            <person name="Slamovits C.H."/>
            <person name="Spencer D.F."/>
            <person name="Suzuki S."/>
            <person name="Worden A.Z."/>
            <person name="Zauner S."/>
            <person name="Barry K."/>
            <person name="Bell C."/>
            <person name="Bharti A.K."/>
            <person name="Crow J.A."/>
            <person name="Grimwood J."/>
            <person name="Kramer R."/>
            <person name="Lindquist E."/>
            <person name="Lucas S."/>
            <person name="Salamov A."/>
            <person name="McFadden G.I."/>
            <person name="Lane C.E."/>
            <person name="Keeling P.J."/>
            <person name="Gray M.W."/>
            <person name="Grigoriev I.V."/>
            <person name="Archibald J.M."/>
        </authorList>
    </citation>
    <scope>NUCLEOTIDE SEQUENCE</scope>
    <source>
        <strain evidence="3 5">CCMP2712</strain>
    </source>
</reference>
<accession>L1ITA5</accession>
<dbReference type="EnsemblProtists" id="EKX39129">
    <property type="protein sequence ID" value="EKX39129"/>
    <property type="gene ID" value="GUITHDRAFT_143736"/>
</dbReference>
<reference evidence="5" key="2">
    <citation type="submission" date="2012-11" db="EMBL/GenBank/DDBJ databases">
        <authorList>
            <person name="Kuo A."/>
            <person name="Curtis B.A."/>
            <person name="Tanifuji G."/>
            <person name="Burki F."/>
            <person name="Gruber A."/>
            <person name="Irimia M."/>
            <person name="Maruyama S."/>
            <person name="Arias M.C."/>
            <person name="Ball S.G."/>
            <person name="Gile G.H."/>
            <person name="Hirakawa Y."/>
            <person name="Hopkins J.F."/>
            <person name="Rensing S.A."/>
            <person name="Schmutz J."/>
            <person name="Symeonidi A."/>
            <person name="Elias M."/>
            <person name="Eveleigh R.J."/>
            <person name="Herman E.K."/>
            <person name="Klute M.J."/>
            <person name="Nakayama T."/>
            <person name="Obornik M."/>
            <person name="Reyes-Prieto A."/>
            <person name="Armbrust E.V."/>
            <person name="Aves S.J."/>
            <person name="Beiko R.G."/>
            <person name="Coutinho P."/>
            <person name="Dacks J.B."/>
            <person name="Durnford D.G."/>
            <person name="Fast N.M."/>
            <person name="Green B.R."/>
            <person name="Grisdale C."/>
            <person name="Hempe F."/>
            <person name="Henrissat B."/>
            <person name="Hoppner M.P."/>
            <person name="Ishida K.-I."/>
            <person name="Kim E."/>
            <person name="Koreny L."/>
            <person name="Kroth P.G."/>
            <person name="Liu Y."/>
            <person name="Malik S.-B."/>
            <person name="Maier U.G."/>
            <person name="McRose D."/>
            <person name="Mock T."/>
            <person name="Neilson J.A."/>
            <person name="Onodera N.T."/>
            <person name="Poole A.M."/>
            <person name="Pritham E.J."/>
            <person name="Richards T.A."/>
            <person name="Rocap G."/>
            <person name="Roy S.W."/>
            <person name="Sarai C."/>
            <person name="Schaack S."/>
            <person name="Shirato S."/>
            <person name="Slamovits C.H."/>
            <person name="Spencer D.F."/>
            <person name="Suzuki S."/>
            <person name="Worden A.Z."/>
            <person name="Zauner S."/>
            <person name="Barry K."/>
            <person name="Bell C."/>
            <person name="Bharti A.K."/>
            <person name="Crow J.A."/>
            <person name="Grimwood J."/>
            <person name="Kramer R."/>
            <person name="Lindquist E."/>
            <person name="Lucas S."/>
            <person name="Salamov A."/>
            <person name="McFadden G.I."/>
            <person name="Lane C.E."/>
            <person name="Keeling P.J."/>
            <person name="Gray M.W."/>
            <person name="Grigoriev I.V."/>
            <person name="Archibald J.M."/>
        </authorList>
    </citation>
    <scope>NUCLEOTIDE SEQUENCE</scope>
    <source>
        <strain evidence="5">CCMP2712</strain>
    </source>
</reference>
<sequence length="314" mass="35878">MSSCDAEQAAPREQQHADKQTRMSFKGGPGVDGFKRRVRIVQGMLMYSPDRIFGSKDRFALYNSVTATLNSDPLFDGALKTFTTRDRWLEVMRVVDSIISGGREKYLRPLHEAGKPLNEMDELHLRLSEMKTAWLKNNPQAETSMNGVSAPNKRGRDFDAKTVDVEEKKNEASERGSESESENGAERLQGHEDDDEYAGKPPSDCRTSHAPRKRGRQVANQKSYPEVSVPQLSDLLDYLKKSDDQFYNFVDQHRAVRQAETQAEKYKEEARMYKARAERYKKQCELLVKIIECKDQGIPIPPGFMAETRNMMDE</sequence>